<dbReference type="Gene3D" id="3.60.21.10">
    <property type="match status" value="1"/>
</dbReference>
<dbReference type="Proteomes" id="UP001589867">
    <property type="component" value="Unassembled WGS sequence"/>
</dbReference>
<dbReference type="Pfam" id="PF09587">
    <property type="entry name" value="PGA_cap"/>
    <property type="match status" value="1"/>
</dbReference>
<feature type="domain" description="Capsule synthesis protein CapA" evidence="2">
    <location>
        <begin position="2"/>
        <end position="283"/>
    </location>
</feature>
<evidence type="ECO:0000256" key="1">
    <source>
        <dbReference type="ARBA" id="ARBA00005662"/>
    </source>
</evidence>
<dbReference type="CDD" id="cd07381">
    <property type="entry name" value="MPP_CapA"/>
    <property type="match status" value="1"/>
</dbReference>
<reference evidence="3 4" key="1">
    <citation type="submission" date="2024-09" db="EMBL/GenBank/DDBJ databases">
        <authorList>
            <person name="Sun Q."/>
            <person name="Mori K."/>
        </authorList>
    </citation>
    <scope>NUCLEOTIDE SEQUENCE [LARGE SCALE GENOMIC DNA]</scope>
    <source>
        <strain evidence="3 4">TBRC 3947</strain>
    </source>
</reference>
<dbReference type="SUPFAM" id="SSF56300">
    <property type="entry name" value="Metallo-dependent phosphatases"/>
    <property type="match status" value="1"/>
</dbReference>
<name>A0ABV6LXP5_9ACTN</name>
<evidence type="ECO:0000313" key="4">
    <source>
        <dbReference type="Proteomes" id="UP001589867"/>
    </source>
</evidence>
<dbReference type="RefSeq" id="WP_377246350.1">
    <property type="nucleotide sequence ID" value="NZ_JBHLUH010000006.1"/>
</dbReference>
<accession>A0ABV6LXP5</accession>
<proteinExistence type="inferred from homology"/>
<evidence type="ECO:0000259" key="2">
    <source>
        <dbReference type="SMART" id="SM00854"/>
    </source>
</evidence>
<dbReference type="EMBL" id="JBHLUH010000006">
    <property type="protein sequence ID" value="MFC0527104.1"/>
    <property type="molecule type" value="Genomic_DNA"/>
</dbReference>
<organism evidence="3 4">
    <name type="scientific">Phytohabitans kaempferiae</name>
    <dbReference type="NCBI Taxonomy" id="1620943"/>
    <lineage>
        <taxon>Bacteria</taxon>
        <taxon>Bacillati</taxon>
        <taxon>Actinomycetota</taxon>
        <taxon>Actinomycetes</taxon>
        <taxon>Micromonosporales</taxon>
        <taxon>Micromonosporaceae</taxon>
    </lineage>
</organism>
<comment type="similarity">
    <text evidence="1">Belongs to the CapA family.</text>
</comment>
<dbReference type="PANTHER" id="PTHR33393:SF11">
    <property type="entry name" value="POLYGLUTAMINE SYNTHESIS ACCESSORY PROTEIN RV0574C-RELATED"/>
    <property type="match status" value="1"/>
</dbReference>
<dbReference type="InterPro" id="IPR019079">
    <property type="entry name" value="Capsule_synth_CapA"/>
</dbReference>
<gene>
    <name evidence="3" type="ORF">ACFFIA_05465</name>
</gene>
<comment type="caution">
    <text evidence="3">The sequence shown here is derived from an EMBL/GenBank/DDBJ whole genome shotgun (WGS) entry which is preliminary data.</text>
</comment>
<sequence>MMLFLCGDVMTGRGVDQILPHPGDRALWEGYVRDAHEYVALAESAHGPIPRPVPPSWPWGDTLPRLEQFRPDARIINLETSVTDRGVPAPGKGIHYRMHPANIACLTAARPSVVSLANNHVLDFGTQGLADTLDGLSAVGIQTAGAGPDASSAQQPAVVPVDGGRRVVVFAAGTRDSGIPSGWAATGDRAGVRLLPDLSSRTAAEVGAQVQRVKRRGDVVVFTVHWRPNWGYHVDDEQVRFAHDLVERGVDVVHGHSSHHPRPIEIYHGKLILYGCGDFIDDYEGIGGHEQYRSDLHVMYLPSIDPDSGRLARLTMIPLQAQRMRLRATTGPDTTWLGSLLDRISRPFHTRIDRTDQHTLEAVPDGNPPE</sequence>
<dbReference type="PANTHER" id="PTHR33393">
    <property type="entry name" value="POLYGLUTAMINE SYNTHESIS ACCESSORY PROTEIN RV0574C-RELATED"/>
    <property type="match status" value="1"/>
</dbReference>
<protein>
    <submittedName>
        <fullName evidence="3">CapA family protein</fullName>
    </submittedName>
</protein>
<dbReference type="InterPro" id="IPR029052">
    <property type="entry name" value="Metallo-depent_PP-like"/>
</dbReference>
<dbReference type="SMART" id="SM00854">
    <property type="entry name" value="PGA_cap"/>
    <property type="match status" value="1"/>
</dbReference>
<dbReference type="InterPro" id="IPR052169">
    <property type="entry name" value="CW_Biosynth-Accessory"/>
</dbReference>
<evidence type="ECO:0000313" key="3">
    <source>
        <dbReference type="EMBL" id="MFC0527104.1"/>
    </source>
</evidence>
<keyword evidence="4" id="KW-1185">Reference proteome</keyword>